<protein>
    <submittedName>
        <fullName evidence="2">Uncharacterized protein</fullName>
    </submittedName>
</protein>
<feature type="non-terminal residue" evidence="2">
    <location>
        <position position="1"/>
    </location>
</feature>
<sequence>SITVMVGTEGWVAVKAATGGLAKRAAERARWSGRAESVVGMAVLKEIVVRVAVKAVPTVAAPLPTISDAGPVSTTFRATEPAAFATGATQPTTLSISPAINHLDLLPRPALEVTVFTKPTVAAPLPTIFDAGPISACKAAKPTASASGAKTPPPCPRDAPGTWAAEAASGGGEGGDRGGDGDGGEGGGEGEWDGEGGGDGGGAAG</sequence>
<feature type="region of interest" description="Disordered" evidence="1">
    <location>
        <begin position="144"/>
        <end position="205"/>
    </location>
</feature>
<gene>
    <name evidence="2" type="ORF">Vretimale_19508</name>
</gene>
<dbReference type="AlphaFoldDB" id="A0A8J4GZ72"/>
<organism evidence="2 3">
    <name type="scientific">Volvox reticuliferus</name>
    <dbReference type="NCBI Taxonomy" id="1737510"/>
    <lineage>
        <taxon>Eukaryota</taxon>
        <taxon>Viridiplantae</taxon>
        <taxon>Chlorophyta</taxon>
        <taxon>core chlorophytes</taxon>
        <taxon>Chlorophyceae</taxon>
        <taxon>CS clade</taxon>
        <taxon>Chlamydomonadales</taxon>
        <taxon>Volvocaceae</taxon>
        <taxon>Volvox</taxon>
    </lineage>
</organism>
<dbReference type="EMBL" id="BNCQ01000087">
    <property type="protein sequence ID" value="GIM16951.1"/>
    <property type="molecule type" value="Genomic_DNA"/>
</dbReference>
<comment type="caution">
    <text evidence="2">The sequence shown here is derived from an EMBL/GenBank/DDBJ whole genome shotgun (WGS) entry which is preliminary data.</text>
</comment>
<evidence type="ECO:0000313" key="3">
    <source>
        <dbReference type="Proteomes" id="UP000722791"/>
    </source>
</evidence>
<accession>A0A8J4GZ72</accession>
<evidence type="ECO:0000256" key="1">
    <source>
        <dbReference type="SAM" id="MobiDB-lite"/>
    </source>
</evidence>
<evidence type="ECO:0000313" key="2">
    <source>
        <dbReference type="EMBL" id="GIM16951.1"/>
    </source>
</evidence>
<dbReference type="Proteomes" id="UP000722791">
    <property type="component" value="Unassembled WGS sequence"/>
</dbReference>
<name>A0A8J4GZ72_9CHLO</name>
<reference evidence="2" key="1">
    <citation type="journal article" date="2021" name="Proc. Natl. Acad. Sci. U.S.A.">
        <title>Three genomes in the algal genus Volvox reveal the fate of a haploid sex-determining region after a transition to homothallism.</title>
        <authorList>
            <person name="Yamamoto K."/>
            <person name="Hamaji T."/>
            <person name="Kawai-Toyooka H."/>
            <person name="Matsuzaki R."/>
            <person name="Takahashi F."/>
            <person name="Nishimura Y."/>
            <person name="Kawachi M."/>
            <person name="Noguchi H."/>
            <person name="Minakuchi Y."/>
            <person name="Umen J.G."/>
            <person name="Toyoda A."/>
            <person name="Nozaki H."/>
        </authorList>
    </citation>
    <scope>NUCLEOTIDE SEQUENCE</scope>
    <source>
        <strain evidence="2">NIES-3785</strain>
    </source>
</reference>
<proteinExistence type="predicted"/>